<evidence type="ECO:0000313" key="4">
    <source>
        <dbReference type="EMBL" id="KAL3307039.1"/>
    </source>
</evidence>
<evidence type="ECO:0000256" key="2">
    <source>
        <dbReference type="ARBA" id="ARBA00022737"/>
    </source>
</evidence>
<evidence type="ECO:0000256" key="3">
    <source>
        <dbReference type="SAM" id="SignalP"/>
    </source>
</evidence>
<feature type="chain" id="PRO_5044778743" evidence="3">
    <location>
        <begin position="22"/>
        <end position="306"/>
    </location>
</feature>
<dbReference type="Gene3D" id="2.120.10.80">
    <property type="entry name" value="Kelch-type beta propeller"/>
    <property type="match status" value="1"/>
</dbReference>
<keyword evidence="1" id="KW-0880">Kelch repeat</keyword>
<dbReference type="PANTHER" id="PTHR46344:SF27">
    <property type="entry name" value="KELCH REPEAT SUPERFAMILY PROTEIN"/>
    <property type="match status" value="1"/>
</dbReference>
<evidence type="ECO:0000256" key="1">
    <source>
        <dbReference type="ARBA" id="ARBA00022441"/>
    </source>
</evidence>
<keyword evidence="5" id="KW-1185">Reference proteome</keyword>
<reference evidence="4 5" key="1">
    <citation type="submission" date="2024-11" db="EMBL/GenBank/DDBJ databases">
        <title>Adaptive evolution of stress response genes in parasites aligns with host niche diversity.</title>
        <authorList>
            <person name="Hahn C."/>
            <person name="Resl P."/>
        </authorList>
    </citation>
    <scope>NUCLEOTIDE SEQUENCE [LARGE SCALE GENOMIC DNA]</scope>
    <source>
        <strain evidence="4">EGGRZ-B1_66</strain>
        <tissue evidence="4">Body</tissue>
    </source>
</reference>
<sequence length="306" mass="34661">MHGHIVILVLVLGISLPGVSATTSNFTKWVLLKTGQEMLLDEELWMPSKMIPLPDKNFYGFCALKVDRTIYYIGGVYDRLESPVYFLRPGAQSWSRGPSLKQYRLYFSAVSVGTRIYVFGGANLATPNAFKDVDSCEYLETNDYGASWQSCAAMSERKSETTSVVYDGKVYVFGGQTNQVERYDPATNTWRRLASMPEDRFSFVVAVLDNLIYVAGGTDKNHRYSQSINVFDPSTEQWRNDLNVAPTIFQHFWAPMIAFNGSLYIAGHIGQHGGYVEKYDPTKNSWQLLPHKMIRHSSHRNAHVLL</sequence>
<proteinExistence type="predicted"/>
<dbReference type="SUPFAM" id="SSF117281">
    <property type="entry name" value="Kelch motif"/>
    <property type="match status" value="1"/>
</dbReference>
<organism evidence="4 5">
    <name type="scientific">Cichlidogyrus casuarinus</name>
    <dbReference type="NCBI Taxonomy" id="1844966"/>
    <lineage>
        <taxon>Eukaryota</taxon>
        <taxon>Metazoa</taxon>
        <taxon>Spiralia</taxon>
        <taxon>Lophotrochozoa</taxon>
        <taxon>Platyhelminthes</taxon>
        <taxon>Monogenea</taxon>
        <taxon>Monopisthocotylea</taxon>
        <taxon>Dactylogyridea</taxon>
        <taxon>Ancyrocephalidae</taxon>
        <taxon>Cichlidogyrus</taxon>
    </lineage>
</organism>
<feature type="signal peptide" evidence="3">
    <location>
        <begin position="1"/>
        <end position="21"/>
    </location>
</feature>
<dbReference type="AlphaFoldDB" id="A0ABD2PIR8"/>
<dbReference type="EMBL" id="JBJKFK010008584">
    <property type="protein sequence ID" value="KAL3307039.1"/>
    <property type="molecule type" value="Genomic_DNA"/>
</dbReference>
<accession>A0ABD2PIR8</accession>
<evidence type="ECO:0000313" key="5">
    <source>
        <dbReference type="Proteomes" id="UP001626550"/>
    </source>
</evidence>
<keyword evidence="2" id="KW-0677">Repeat</keyword>
<comment type="caution">
    <text evidence="4">The sequence shown here is derived from an EMBL/GenBank/DDBJ whole genome shotgun (WGS) entry which is preliminary data.</text>
</comment>
<name>A0ABD2PIR8_9PLAT</name>
<dbReference type="SMART" id="SM00612">
    <property type="entry name" value="Kelch"/>
    <property type="match status" value="5"/>
</dbReference>
<dbReference type="Proteomes" id="UP001626550">
    <property type="component" value="Unassembled WGS sequence"/>
</dbReference>
<dbReference type="PANTHER" id="PTHR46344">
    <property type="entry name" value="OS02G0202900 PROTEIN"/>
    <property type="match status" value="1"/>
</dbReference>
<protein>
    <submittedName>
        <fullName evidence="4">Uncharacterized protein</fullName>
    </submittedName>
</protein>
<keyword evidence="3" id="KW-0732">Signal</keyword>
<gene>
    <name evidence="4" type="ORF">Ciccas_014460</name>
</gene>
<dbReference type="Pfam" id="PF24681">
    <property type="entry name" value="Kelch_KLHDC2_KLHL20_DRC7"/>
    <property type="match status" value="1"/>
</dbReference>
<dbReference type="InterPro" id="IPR006652">
    <property type="entry name" value="Kelch_1"/>
</dbReference>
<dbReference type="InterPro" id="IPR015915">
    <property type="entry name" value="Kelch-typ_b-propeller"/>
</dbReference>